<evidence type="ECO:0000313" key="2">
    <source>
        <dbReference type="EMBL" id="QBP12179.1"/>
    </source>
</evidence>
<dbReference type="AlphaFoldDB" id="A0A2L0X3T7"/>
<dbReference type="Gene3D" id="3.40.190.10">
    <property type="entry name" value="Periplasmic binding protein-like II"/>
    <property type="match status" value="1"/>
</dbReference>
<name>A0A2L0X3T7_9BURK</name>
<dbReference type="EMBL" id="CP037901">
    <property type="protein sequence ID" value="QBP12179.1"/>
    <property type="molecule type" value="Genomic_DNA"/>
</dbReference>
<comment type="similarity">
    <text evidence="1">Belongs to the UPF0065 (bug) family.</text>
</comment>
<dbReference type="CDD" id="cd13578">
    <property type="entry name" value="PBP2_Bug27"/>
    <property type="match status" value="1"/>
</dbReference>
<evidence type="ECO:0000256" key="1">
    <source>
        <dbReference type="ARBA" id="ARBA00006987"/>
    </source>
</evidence>
<reference evidence="2 3" key="1">
    <citation type="submission" date="2019-03" db="EMBL/GenBank/DDBJ databases">
        <title>Comparative insights into the high quality Complete genome sequence of highly metal resistant Cupriavidus metallidurans strain BS1 isolated from a gold-copper mine.</title>
        <authorList>
            <person name="Mazhar H.S."/>
            <person name="Rensing C."/>
        </authorList>
    </citation>
    <scope>NUCLEOTIDE SEQUENCE [LARGE SCALE GENOMIC DNA]</scope>
    <source>
        <strain evidence="2 3">BS1</strain>
    </source>
</reference>
<dbReference type="PANTHER" id="PTHR42928">
    <property type="entry name" value="TRICARBOXYLATE-BINDING PROTEIN"/>
    <property type="match status" value="1"/>
</dbReference>
<protein>
    <submittedName>
        <fullName evidence="2">Tripartite tricarboxylate transporter substrate binding protein</fullName>
    </submittedName>
</protein>
<sequence>MLRGLARIHVLQGGSRPILAAMLATALAIGAQTARADAYPDHPIRLVVPYAAGGAVDIVARSVGQRMSQQLKQPVIVDNRPGASTNIGMDFVAKAPADGYTIMMASNSLATNAALFNKLSFNPATDFAPVARIGEASLVVVVPAKSSITSMKGLIAQAKAEPGKLSFGSAGNGSSGHLAGEMLKESAGIDVLHVPYKGGAPAITDLIGERLTFMPINPLEVISHIKSGTLRPLAVASASRSALLPNVPTSKEEGLPAFTASVWWGLVAPAKTPAPVVKALNTAANAALNDADVRKQLGQLGVTIVSGTSEQFGQFIRSETTTWTGVIRKAGITAD</sequence>
<proteinExistence type="inferred from homology"/>
<dbReference type="Proteomes" id="UP000253772">
    <property type="component" value="Chromosome c2"/>
</dbReference>
<organism evidence="2 3">
    <name type="scientific">Cupriavidus metallidurans</name>
    <dbReference type="NCBI Taxonomy" id="119219"/>
    <lineage>
        <taxon>Bacteria</taxon>
        <taxon>Pseudomonadati</taxon>
        <taxon>Pseudomonadota</taxon>
        <taxon>Betaproteobacteria</taxon>
        <taxon>Burkholderiales</taxon>
        <taxon>Burkholderiaceae</taxon>
        <taxon>Cupriavidus</taxon>
    </lineage>
</organism>
<dbReference type="RefSeq" id="WP_017511037.1">
    <property type="nucleotide sequence ID" value="NZ_CP026544.1"/>
</dbReference>
<dbReference type="PIRSF" id="PIRSF017082">
    <property type="entry name" value="YflP"/>
    <property type="match status" value="1"/>
</dbReference>
<dbReference type="Gene3D" id="3.40.190.150">
    <property type="entry name" value="Bordetella uptake gene, domain 1"/>
    <property type="match status" value="1"/>
</dbReference>
<dbReference type="InterPro" id="IPR005064">
    <property type="entry name" value="BUG"/>
</dbReference>
<dbReference type="PANTHER" id="PTHR42928:SF5">
    <property type="entry name" value="BLR1237 PROTEIN"/>
    <property type="match status" value="1"/>
</dbReference>
<dbReference type="InterPro" id="IPR042100">
    <property type="entry name" value="Bug_dom1"/>
</dbReference>
<gene>
    <name evidence="2" type="ORF">DDF84_020610</name>
</gene>
<dbReference type="Pfam" id="PF03401">
    <property type="entry name" value="TctC"/>
    <property type="match status" value="1"/>
</dbReference>
<evidence type="ECO:0000313" key="3">
    <source>
        <dbReference type="Proteomes" id="UP000253772"/>
    </source>
</evidence>
<accession>A0A2L0X3T7</accession>
<dbReference type="SUPFAM" id="SSF53850">
    <property type="entry name" value="Periplasmic binding protein-like II"/>
    <property type="match status" value="1"/>
</dbReference>
<dbReference type="OrthoDB" id="8678477at2"/>